<reference evidence="6" key="3">
    <citation type="submission" date="2016-10" db="EMBL/GenBank/DDBJ databases">
        <authorList>
            <person name="de Groot N.N."/>
        </authorList>
    </citation>
    <scope>NUCLEOTIDE SEQUENCE [LARGE SCALE GENOMIC DNA]</scope>
    <source>
        <strain evidence="6">K</strain>
    </source>
</reference>
<feature type="domain" description="Proteasome alpha-type subunits" evidence="4">
    <location>
        <begin position="8"/>
        <end position="30"/>
    </location>
</feature>
<dbReference type="FunFam" id="3.60.20.10:FF:000054">
    <property type="entry name" value="Proteasome subunit alpha type"/>
    <property type="match status" value="1"/>
</dbReference>
<keyword evidence="1 2" id="KW-0647">Proteasome</keyword>
<keyword evidence="7" id="KW-1185">Reference proteome</keyword>
<dbReference type="InterPro" id="IPR050115">
    <property type="entry name" value="Proteasome_alpha"/>
</dbReference>
<dbReference type="PROSITE" id="PS00388">
    <property type="entry name" value="PROTEASOME_ALPHA_1"/>
    <property type="match status" value="1"/>
</dbReference>
<dbReference type="SMART" id="SM00948">
    <property type="entry name" value="Proteasome_A_N"/>
    <property type="match status" value="1"/>
</dbReference>
<evidence type="ECO:0000259" key="4">
    <source>
        <dbReference type="PROSITE" id="PS00388"/>
    </source>
</evidence>
<dbReference type="VEuPathDB" id="TrichDB:TRFO_12568"/>
<proteinExistence type="inferred from homology"/>
<comment type="subcellular location">
    <subcellularLocation>
        <location evidence="3">Cytoplasm</location>
    </subcellularLocation>
    <subcellularLocation>
        <location evidence="3">Nucleus</location>
    </subcellularLocation>
</comment>
<dbReference type="GO" id="GO:0006511">
    <property type="term" value="P:ubiquitin-dependent protein catabolic process"/>
    <property type="evidence" value="ECO:0007669"/>
    <property type="project" value="InterPro"/>
</dbReference>
<evidence type="ECO:0000256" key="2">
    <source>
        <dbReference type="PROSITE-ProRule" id="PRU00808"/>
    </source>
</evidence>
<evidence type="ECO:0000256" key="3">
    <source>
        <dbReference type="RuleBase" id="RU000551"/>
    </source>
</evidence>
<dbReference type="InterPro" id="IPR029055">
    <property type="entry name" value="Ntn_hydrolases_N"/>
</dbReference>
<dbReference type="InterPro" id="IPR000426">
    <property type="entry name" value="Proteasome_asu_N"/>
</dbReference>
<comment type="subunit">
    <text evidence="3">The 26S proteasome consists of a 20S proteasome core and two 19S regulatory subunits.</text>
</comment>
<dbReference type="Gene3D" id="3.60.20.10">
    <property type="entry name" value="Glutamine Phosphoribosylpyrophosphate, subunit 1, domain 1"/>
    <property type="match status" value="1"/>
</dbReference>
<evidence type="ECO:0000256" key="1">
    <source>
        <dbReference type="ARBA" id="ARBA00022942"/>
    </source>
</evidence>
<dbReference type="GeneID" id="94831413"/>
<dbReference type="PANTHER" id="PTHR11599">
    <property type="entry name" value="PROTEASOME SUBUNIT ALPHA/BETA"/>
    <property type="match status" value="1"/>
</dbReference>
<comment type="similarity">
    <text evidence="2 3">Belongs to the peptidase T1A family.</text>
</comment>
<accession>A0A075KKH0</accession>
<organism evidence="5">
    <name type="scientific">Tritrichomonas foetus</name>
    <dbReference type="NCBI Taxonomy" id="1144522"/>
    <lineage>
        <taxon>Eukaryota</taxon>
        <taxon>Metamonada</taxon>
        <taxon>Parabasalia</taxon>
        <taxon>Tritrichomonadida</taxon>
        <taxon>Tritrichomonadidae</taxon>
        <taxon>Tritrichomonas</taxon>
    </lineage>
</organism>
<dbReference type="GO" id="GO:0005737">
    <property type="term" value="C:cytoplasm"/>
    <property type="evidence" value="ECO:0007669"/>
    <property type="project" value="UniProtKB-SubCell"/>
</dbReference>
<reference evidence="5" key="1">
    <citation type="journal article" date="2015" name="PLoS ONE">
        <title>Characterisation of 20S Proteasome in Tritrichomonas foetus and Its Role during the Cell Cycle and Transformation into Endoflagellar Form.</title>
        <authorList>
            <person name="Pereira-Neves A."/>
            <person name="Gonzaga L."/>
            <person name="Menna-Barreto R.F."/>
            <person name="Benchimol M."/>
        </authorList>
    </citation>
    <scope>NUCLEOTIDE SEQUENCE</scope>
</reference>
<protein>
    <recommendedName>
        <fullName evidence="3">Proteasome subunit alpha type</fullName>
    </recommendedName>
</protein>
<evidence type="ECO:0000313" key="5">
    <source>
        <dbReference type="EMBL" id="AIF54495.1"/>
    </source>
</evidence>
<dbReference type="SUPFAM" id="SSF56235">
    <property type="entry name" value="N-terminal nucleophile aminohydrolases (Ntn hydrolases)"/>
    <property type="match status" value="1"/>
</dbReference>
<keyword evidence="3" id="KW-0539">Nucleus</keyword>
<gene>
    <name evidence="6" type="primary">PAE1</name>
    <name evidence="6" type="ORF">TRFO_12568</name>
</gene>
<evidence type="ECO:0000313" key="6">
    <source>
        <dbReference type="EMBL" id="OHT17232.1"/>
    </source>
</evidence>
<dbReference type="EMBL" id="KF428751">
    <property type="protein sequence ID" value="AIF54495.1"/>
    <property type="molecule type" value="Genomic_DNA"/>
</dbReference>
<dbReference type="InterPro" id="IPR023332">
    <property type="entry name" value="Proteasome_alpha-type"/>
</dbReference>
<sequence>MFQSSSEYDRNVNTFSPDGRLLQVEYAIEAVKLGSSAIAILCPEGVVFAVEKRLSSPLLIPSSVERVYAIDEHIGVVLAGYPADGRTMVDHMRVAAQDHRFSFGEPIGIRAVTESVCDLALSFGEGRRKREGQMSRPFGAALLVSGIDNGKPFLFHTDPSGTYTQCRARAIGGGSEGAETILRDSYHDGMTLEEAENLALSTLRQVIQEKLSENNIEVACANVQTGRFKVYSAEQRQAIVERLPPPLIQE</sequence>
<dbReference type="GO" id="GO:0005634">
    <property type="term" value="C:nucleus"/>
    <property type="evidence" value="ECO:0007669"/>
    <property type="project" value="UniProtKB-SubCell"/>
</dbReference>
<keyword evidence="3" id="KW-0963">Cytoplasm</keyword>
<name>A0A075KKH0_9EUKA</name>
<dbReference type="Pfam" id="PF10584">
    <property type="entry name" value="Proteasome_A_N"/>
    <property type="match status" value="1"/>
</dbReference>
<dbReference type="PROSITE" id="PS51475">
    <property type="entry name" value="PROTEASOME_ALPHA_2"/>
    <property type="match status" value="1"/>
</dbReference>
<dbReference type="NCBIfam" id="NF003075">
    <property type="entry name" value="PRK03996.1"/>
    <property type="match status" value="1"/>
</dbReference>
<dbReference type="Pfam" id="PF00227">
    <property type="entry name" value="Proteasome"/>
    <property type="match status" value="1"/>
</dbReference>
<dbReference type="GO" id="GO:0019773">
    <property type="term" value="C:proteasome core complex, alpha-subunit complex"/>
    <property type="evidence" value="ECO:0007669"/>
    <property type="project" value="UniProtKB-UniRule"/>
</dbReference>
<reference evidence="7" key="2">
    <citation type="submission" date="2016-10" db="EMBL/GenBank/DDBJ databases">
        <authorList>
            <person name="Benchimol M."/>
            <person name="Almeida L.G."/>
            <person name="Vasconcelos A.T."/>
            <person name="Perreira-Neves A."/>
            <person name="Rosa I.A."/>
            <person name="Tasca T."/>
            <person name="Bogo M.R."/>
            <person name="de Souza W."/>
        </authorList>
    </citation>
    <scope>NUCLEOTIDE SEQUENCE [LARGE SCALE GENOMIC DNA]</scope>
    <source>
        <strain evidence="7">K</strain>
    </source>
</reference>
<dbReference type="EMBL" id="MLAK01000024">
    <property type="protein sequence ID" value="OHT17232.1"/>
    <property type="molecule type" value="Genomic_DNA"/>
</dbReference>
<dbReference type="OrthoDB" id="431557at2759"/>
<dbReference type="AlphaFoldDB" id="A0A075KKH0"/>
<dbReference type="Proteomes" id="UP000179807">
    <property type="component" value="Unassembled WGS sequence"/>
</dbReference>
<dbReference type="RefSeq" id="XP_068370368.1">
    <property type="nucleotide sequence ID" value="XM_068496709.1"/>
</dbReference>
<evidence type="ECO:0000313" key="7">
    <source>
        <dbReference type="Proteomes" id="UP000179807"/>
    </source>
</evidence>
<dbReference type="InterPro" id="IPR001353">
    <property type="entry name" value="Proteasome_sua/b"/>
</dbReference>